<evidence type="ECO:0000313" key="2">
    <source>
        <dbReference type="Proteomes" id="UP001172680"/>
    </source>
</evidence>
<sequence length="1079" mass="116270">MAPARIEAPKTYKEDSSEPSSPRRLAASQESVDTATFYAARAILDENKTKYRIDWEPNPCTGEVYEPTWEPKGFVTKDLVEEWKKLKKQTPNPGSGTRARSRVNLVDAHQDAPLFKPQDAPESTAEPSPAPAPLNQEHKVEISQPTDFDPDDYSKYSSSAIRASSPHSSQFITPKPTQTVSGSNVTSVFTPHAPTSLSARVIPDTLEVPGSSSFVLSSQQDSASKANGTSQVVPISAFESSARAPDSDPEPSSPALPDKVVDCVPESPSQTASSVSSPPPPETPDKSQSQSQSRSEHVATQQSQRSHQEPNGGAGSAGTREAEAQVQPNPREGHQEVRSLKAQGLARGEDAKASGTGSALKESAAELRTEAADSPATTTNSPTQERQPTNEEQEQATGPAAPADRERPGTDELNGARADPVTGSLGEGFGQEGGSSSILKEKDPNPVRERSVNPLEKPIQEHPFSSSPLPPAPSQGLDLFASNPPPLVETPSEMATPTKTRSGETPGSTSSSSGFRESLKQMRTTVRARHAAIARAEVESSPKVQTTSAAAVAQDITSSESATRSPSVVPSTNNATRSEIPAAPEHEEPDRLHTLEEAAAEPVPAPPIIVEPEEPGQPEVSSNRVILDEPPLGPMEYIIPLPLEGPQGDQYRRTITYYKDLIENSARSGWNGEDPPTKDVKHFVTRIHNVATHVDLENQDALTQQGIRPENQAEWDQSCSVKFSCIAQLRLEAGKLPDDYPRPFTAAEEVARYVAEHEAEWPLPAIGGFKDLVEFDEPLPQFSVPSSVPAGTQEISGHRSGLCQAAQNSSVIAQPPSYPHAEAATSTDSSDLDVENDVSTLRALVISNRNRCSDLETELAALQYRFETLRTEHGALKRGRDDAVLALAAANAKNGTQAAAIVALKAERVELMQKLEEARKLLEGSSVPEIAQLAALENSKQAAEERAAKWERKFAALEKERDFFSSTYQTASQAASELRTQNNDLEKSVTDLAKRASGEAARLKQLGADQRAKKYEKEVARLKLMVRNLEELVRKKDEDLRAMKGRSGYGTRQSSVPRSPSVRPSRGSRANSPLAGVGE</sequence>
<protein>
    <submittedName>
        <fullName evidence="1">Uncharacterized protein</fullName>
    </submittedName>
</protein>
<organism evidence="1 2">
    <name type="scientific">Coniosporium tulheliwenetii</name>
    <dbReference type="NCBI Taxonomy" id="3383036"/>
    <lineage>
        <taxon>Eukaryota</taxon>
        <taxon>Fungi</taxon>
        <taxon>Dikarya</taxon>
        <taxon>Ascomycota</taxon>
        <taxon>Pezizomycotina</taxon>
        <taxon>Dothideomycetes</taxon>
        <taxon>Dothideomycetes incertae sedis</taxon>
        <taxon>Coniosporium</taxon>
    </lineage>
</organism>
<proteinExistence type="predicted"/>
<gene>
    <name evidence="1" type="ORF">H2199_006109</name>
</gene>
<accession>A0ACC2YXH7</accession>
<keyword evidence="2" id="KW-1185">Reference proteome</keyword>
<dbReference type="EMBL" id="JAPDRP010000018">
    <property type="protein sequence ID" value="KAJ9639876.1"/>
    <property type="molecule type" value="Genomic_DNA"/>
</dbReference>
<evidence type="ECO:0000313" key="1">
    <source>
        <dbReference type="EMBL" id="KAJ9639876.1"/>
    </source>
</evidence>
<dbReference type="Proteomes" id="UP001172680">
    <property type="component" value="Unassembled WGS sequence"/>
</dbReference>
<comment type="caution">
    <text evidence="1">The sequence shown here is derived from an EMBL/GenBank/DDBJ whole genome shotgun (WGS) entry which is preliminary data.</text>
</comment>
<reference evidence="1" key="1">
    <citation type="submission" date="2022-10" db="EMBL/GenBank/DDBJ databases">
        <title>Culturing micro-colonial fungi from biological soil crusts in the Mojave desert and describing Neophaeococcomyces mojavensis, and introducing the new genera and species Taxawa tesnikishii.</title>
        <authorList>
            <person name="Kurbessoian T."/>
            <person name="Stajich J.E."/>
        </authorList>
    </citation>
    <scope>NUCLEOTIDE SEQUENCE</scope>
    <source>
        <strain evidence="1">JES_115</strain>
    </source>
</reference>
<name>A0ACC2YXH7_9PEZI</name>